<dbReference type="InterPro" id="IPR009351">
    <property type="entry name" value="AlkZ-like"/>
</dbReference>
<comment type="caution">
    <text evidence="1">The sequence shown here is derived from an EMBL/GenBank/DDBJ whole genome shotgun (WGS) entry which is preliminary data.</text>
</comment>
<dbReference type="PANTHER" id="PTHR38479:SF2">
    <property type="entry name" value="WINGED HELIX DNA-BINDING DOMAIN-CONTAINING PROTEIN"/>
    <property type="match status" value="1"/>
</dbReference>
<keyword evidence="2" id="KW-1185">Reference proteome</keyword>
<accession>A0A543EUY2</accession>
<dbReference type="PANTHER" id="PTHR38479">
    <property type="entry name" value="LMO0824 PROTEIN"/>
    <property type="match status" value="1"/>
</dbReference>
<gene>
    <name evidence="1" type="ORF">FB390_5533</name>
</gene>
<keyword evidence="1" id="KW-0238">DNA-binding</keyword>
<sequence>MAKAIAVGRAQWLGYRWRGHGLNGRTNGGLLDDLLLLGFQDGRFGGAAYSLRQRTDRIGSTPLARAIDPAGPLVTWWSLRGAPHAHRLAQLDVLRDALAPRTSDEGGAAHVEAVAEVAAALRAVVTGPTPKSAASTAVTARVSPGLTRWCDRCRATHVPDGLFRAAGCHAQIVLGPEVNRATMLYPTPDHPAVGVQQPRLALLRAFFRVNGPTTRPLFRDWLGVGVDEAWGEVAGTLVRVQVDDRRYEMPESLVDAVLGAVAPEGVVLVPPGDPYLRQADRALLVPDSARRREVWRALSAPGAVLVDGEVVGVWRYRRGEHRMVVSAFEKLRRGRRKAVEGDAVGLTGDERLRFEWE</sequence>
<dbReference type="OrthoDB" id="9148135at2"/>
<evidence type="ECO:0000313" key="1">
    <source>
        <dbReference type="EMBL" id="TQM25385.1"/>
    </source>
</evidence>
<reference evidence="1 2" key="1">
    <citation type="submission" date="2019-06" db="EMBL/GenBank/DDBJ databases">
        <title>Sequencing the genomes of 1000 actinobacteria strains.</title>
        <authorList>
            <person name="Klenk H.-P."/>
        </authorList>
    </citation>
    <scope>NUCLEOTIDE SEQUENCE [LARGE SCALE GENOMIC DNA]</scope>
    <source>
        <strain evidence="1 2">DSM 103495</strain>
    </source>
</reference>
<proteinExistence type="predicted"/>
<dbReference type="Proteomes" id="UP000316331">
    <property type="component" value="Unassembled WGS sequence"/>
</dbReference>
<dbReference type="GO" id="GO:0003677">
    <property type="term" value="F:DNA binding"/>
    <property type="evidence" value="ECO:0007669"/>
    <property type="project" value="UniProtKB-KW"/>
</dbReference>
<evidence type="ECO:0000313" key="2">
    <source>
        <dbReference type="Proteomes" id="UP000316331"/>
    </source>
</evidence>
<dbReference type="EMBL" id="VFPG01000002">
    <property type="protein sequence ID" value="TQM25385.1"/>
    <property type="molecule type" value="Genomic_DNA"/>
</dbReference>
<organism evidence="1 2">
    <name type="scientific">Nocardia bhagyanarayanae</name>
    <dbReference type="NCBI Taxonomy" id="1215925"/>
    <lineage>
        <taxon>Bacteria</taxon>
        <taxon>Bacillati</taxon>
        <taxon>Actinomycetota</taxon>
        <taxon>Actinomycetes</taxon>
        <taxon>Mycobacteriales</taxon>
        <taxon>Nocardiaceae</taxon>
        <taxon>Nocardia</taxon>
    </lineage>
</organism>
<dbReference type="Pfam" id="PF06224">
    <property type="entry name" value="AlkZ-like"/>
    <property type="match status" value="1"/>
</dbReference>
<dbReference type="RefSeq" id="WP_141812113.1">
    <property type="nucleotide sequence ID" value="NZ_VFPG01000002.1"/>
</dbReference>
<dbReference type="AlphaFoldDB" id="A0A543EUY2"/>
<protein>
    <submittedName>
        <fullName evidence="1">Winged helix DNA-binding protein</fullName>
    </submittedName>
</protein>
<name>A0A543EUY2_9NOCA</name>